<proteinExistence type="predicted"/>
<reference evidence="1 2" key="1">
    <citation type="submission" date="2018-03" db="EMBL/GenBank/DDBJ databases">
        <title>Adhaeribacter sp. HMF7605 Genome sequencing and assembly.</title>
        <authorList>
            <person name="Kang H."/>
            <person name="Kang J."/>
            <person name="Cha I."/>
            <person name="Kim H."/>
            <person name="Joh K."/>
        </authorList>
    </citation>
    <scope>NUCLEOTIDE SEQUENCE [LARGE SCALE GENOMIC DNA]</scope>
    <source>
        <strain evidence="1 2">HMF7605</strain>
    </source>
</reference>
<dbReference type="OrthoDB" id="9791837at2"/>
<dbReference type="GO" id="GO:0032259">
    <property type="term" value="P:methylation"/>
    <property type="evidence" value="ECO:0007669"/>
    <property type="project" value="UniProtKB-KW"/>
</dbReference>
<keyword evidence="1" id="KW-0489">Methyltransferase</keyword>
<evidence type="ECO:0000313" key="2">
    <source>
        <dbReference type="Proteomes" id="UP000240357"/>
    </source>
</evidence>
<dbReference type="SUPFAM" id="SSF53335">
    <property type="entry name" value="S-adenosyl-L-methionine-dependent methyltransferases"/>
    <property type="match status" value="1"/>
</dbReference>
<keyword evidence="1" id="KW-0808">Transferase</keyword>
<organism evidence="1 2">
    <name type="scientific">Adhaeribacter arboris</name>
    <dbReference type="NCBI Taxonomy" id="2072846"/>
    <lineage>
        <taxon>Bacteria</taxon>
        <taxon>Pseudomonadati</taxon>
        <taxon>Bacteroidota</taxon>
        <taxon>Cytophagia</taxon>
        <taxon>Cytophagales</taxon>
        <taxon>Hymenobacteraceae</taxon>
        <taxon>Adhaeribacter</taxon>
    </lineage>
</organism>
<gene>
    <name evidence="1" type="ORF">AHMF7605_00225</name>
</gene>
<dbReference type="Proteomes" id="UP000240357">
    <property type="component" value="Unassembled WGS sequence"/>
</dbReference>
<dbReference type="AlphaFoldDB" id="A0A2T2Y961"/>
<dbReference type="InterPro" id="IPR029063">
    <property type="entry name" value="SAM-dependent_MTases_sf"/>
</dbReference>
<sequence length="282" mass="32398">MKKFFQKLFSAERNPVMQVADHSIKPQLPLKGFVEGKTIIPLLDHLTDEELSELNSLLNWNSFIVDSQGRRFGNIAWSGKRETPQHIPDPRHALLSKRIDLSTKHILEIGCFEGIHTVSLCQLAAKVTAIDSRVENVVKTIVRTAFFNYHPTVFKCNVEAWENQFSLLKADVCHHIGVLYHLKNPVKHLLDLGKLINKAILLDTHIAHSEEALEQDEVDGKKYLYKKYMEGKDVFSGMYEHAKWLPLDTILEVLKDQGFVHSEILEKRNERNGPRVLVYLTK</sequence>
<dbReference type="RefSeq" id="WP_106925303.1">
    <property type="nucleotide sequence ID" value="NZ_PYFT01000001.1"/>
</dbReference>
<comment type="caution">
    <text evidence="1">The sequence shown here is derived from an EMBL/GenBank/DDBJ whole genome shotgun (WGS) entry which is preliminary data.</text>
</comment>
<accession>A0A2T2Y961</accession>
<evidence type="ECO:0000313" key="1">
    <source>
        <dbReference type="EMBL" id="PSR52054.1"/>
    </source>
</evidence>
<name>A0A2T2Y961_9BACT</name>
<dbReference type="EMBL" id="PYFT01000001">
    <property type="protein sequence ID" value="PSR52054.1"/>
    <property type="molecule type" value="Genomic_DNA"/>
</dbReference>
<protein>
    <submittedName>
        <fullName evidence="1">Methyltransferase type 12</fullName>
    </submittedName>
</protein>
<keyword evidence="2" id="KW-1185">Reference proteome</keyword>
<dbReference type="Gene3D" id="3.40.50.150">
    <property type="entry name" value="Vaccinia Virus protein VP39"/>
    <property type="match status" value="1"/>
</dbReference>
<dbReference type="InterPro" id="IPR027555">
    <property type="entry name" value="Mo5U34_MeTrfas-like"/>
</dbReference>
<dbReference type="GO" id="GO:0008168">
    <property type="term" value="F:methyltransferase activity"/>
    <property type="evidence" value="ECO:0007669"/>
    <property type="project" value="UniProtKB-KW"/>
</dbReference>
<dbReference type="Pfam" id="PF08003">
    <property type="entry name" value="Methyltransf_9"/>
    <property type="match status" value="1"/>
</dbReference>